<sequence>MQWDWACGDRVAPERQGIDDRSGEAIEESHMKHRIASTFFCMGLCMLGQGAVAADIGPVAMTPEAQQVETESGWTFTFAPYFWAAGLSGDVGMNIGRFQPTVDVDASFGDIWDHLDFAAMAIGEARYDRYSVFSDLIYVKLSGTAGTPRGIAADDAEVDSETFAGLLGVGYSLLKDNTGNLDIVGGVRVWSVDTTISLSGGLLDGRSTSDGETWVDAVGGVKGTYFLTPNLFLTGWGIVGGGGADIDWDVAATVGYKFNDTFSSVIGYRALGVDYSNDGFVFDVVEQGPIIGLAVKF</sequence>
<keyword evidence="2" id="KW-1185">Reference proteome</keyword>
<dbReference type="AlphaFoldDB" id="A0A285TZD7"/>
<name>A0A285TZD7_9HYPH</name>
<dbReference type="Proteomes" id="UP000219167">
    <property type="component" value="Unassembled WGS sequence"/>
</dbReference>
<protein>
    <submittedName>
        <fullName evidence="1">Uncharacterized protein</fullName>
    </submittedName>
</protein>
<evidence type="ECO:0000313" key="2">
    <source>
        <dbReference type="Proteomes" id="UP000219167"/>
    </source>
</evidence>
<evidence type="ECO:0000313" key="1">
    <source>
        <dbReference type="EMBL" id="SOC34843.1"/>
    </source>
</evidence>
<reference evidence="1 2" key="1">
    <citation type="submission" date="2017-08" db="EMBL/GenBank/DDBJ databases">
        <authorList>
            <person name="de Groot N.N."/>
        </authorList>
    </citation>
    <scope>NUCLEOTIDE SEQUENCE [LARGE SCALE GENOMIC DNA]</scope>
    <source>
        <strain evidence="1 2">JC85</strain>
    </source>
</reference>
<dbReference type="EMBL" id="OBQD01000001">
    <property type="protein sequence ID" value="SOC34843.1"/>
    <property type="molecule type" value="Genomic_DNA"/>
</dbReference>
<gene>
    <name evidence="1" type="ORF">SAMN05892877_10156</name>
</gene>
<proteinExistence type="predicted"/>
<accession>A0A285TZD7</accession>
<organism evidence="1 2">
    <name type="scientific">Rhizobium subbaraonis</name>
    <dbReference type="NCBI Taxonomy" id="908946"/>
    <lineage>
        <taxon>Bacteria</taxon>
        <taxon>Pseudomonadati</taxon>
        <taxon>Pseudomonadota</taxon>
        <taxon>Alphaproteobacteria</taxon>
        <taxon>Hyphomicrobiales</taxon>
        <taxon>Rhizobiaceae</taxon>
        <taxon>Rhizobium/Agrobacterium group</taxon>
        <taxon>Rhizobium</taxon>
    </lineage>
</organism>